<gene>
    <name evidence="1" type="ORF">HMI49_23135</name>
</gene>
<protein>
    <submittedName>
        <fullName evidence="1">Uncharacterized protein</fullName>
    </submittedName>
</protein>
<proteinExistence type="predicted"/>
<keyword evidence="2" id="KW-1185">Reference proteome</keyword>
<dbReference type="Proteomes" id="UP000563426">
    <property type="component" value="Unassembled WGS sequence"/>
</dbReference>
<comment type="caution">
    <text evidence="1">The sequence shown here is derived from an EMBL/GenBank/DDBJ whole genome shotgun (WGS) entry which is preliminary data.</text>
</comment>
<name>A0A3A8HHS7_9BACT</name>
<organism evidence="1 2">
    <name type="scientific">Corallococcus exercitus</name>
    <dbReference type="NCBI Taxonomy" id="2316736"/>
    <lineage>
        <taxon>Bacteria</taxon>
        <taxon>Pseudomonadati</taxon>
        <taxon>Myxococcota</taxon>
        <taxon>Myxococcia</taxon>
        <taxon>Myxococcales</taxon>
        <taxon>Cystobacterineae</taxon>
        <taxon>Myxococcaceae</taxon>
        <taxon>Corallococcus</taxon>
    </lineage>
</organism>
<accession>A0A3A8HHS7</accession>
<sequence length="172" mass="19633">MRDGTPFDPVAVARIAVMVRTGRVGLRQIIAWADAWVMKLDAPPLWLIELSTVPELDRAHGLLLDMPGLPQLLTVEERDEEDADHLASLLLRHRDGSISWGDFLLRAGEYLDGKGGHRQCEEFYMQLNLLERMGFPEDLMQSQREDIERSLVDALERMEAAHRRFEAEARGD</sequence>
<reference evidence="1 2" key="1">
    <citation type="submission" date="2020-05" db="EMBL/GenBank/DDBJ databases">
        <authorList>
            <person name="Whitworth D."/>
        </authorList>
    </citation>
    <scope>NUCLEOTIDE SEQUENCE [LARGE SCALE GENOMIC DNA]</scope>
    <source>
        <strain evidence="1 2">AB043B</strain>
    </source>
</reference>
<evidence type="ECO:0000313" key="1">
    <source>
        <dbReference type="EMBL" id="NOK36101.1"/>
    </source>
</evidence>
<evidence type="ECO:0000313" key="2">
    <source>
        <dbReference type="Proteomes" id="UP000563426"/>
    </source>
</evidence>
<dbReference type="AlphaFoldDB" id="A0A3A8HHS7"/>
<dbReference type="RefSeq" id="WP_120529190.1">
    <property type="nucleotide sequence ID" value="NZ_JABFJV010000144.1"/>
</dbReference>
<dbReference type="EMBL" id="JABFJV010000144">
    <property type="protein sequence ID" value="NOK36101.1"/>
    <property type="molecule type" value="Genomic_DNA"/>
</dbReference>
<dbReference type="OrthoDB" id="5512035at2"/>